<gene>
    <name evidence="1" type="ORF">J4P90_25280</name>
</gene>
<evidence type="ECO:0000313" key="1">
    <source>
        <dbReference type="EMBL" id="MBO1628448.1"/>
    </source>
</evidence>
<accession>A0ABS3P5I4</accession>
<proteinExistence type="predicted"/>
<comment type="caution">
    <text evidence="1">The sequence shown here is derived from an EMBL/GenBank/DDBJ whole genome shotgun (WGS) entry which is preliminary data.</text>
</comment>
<keyword evidence="1" id="KW-0132">Cell division</keyword>
<dbReference type="Proteomes" id="UP000677611">
    <property type="component" value="Unassembled WGS sequence"/>
</dbReference>
<reference evidence="1 2" key="1">
    <citation type="submission" date="2021-03" db="EMBL/GenBank/DDBJ databases">
        <title>Identification of novel Bacillus strains.</title>
        <authorList>
            <person name="Xiao Z."/>
            <person name="Li Y."/>
            <person name="Shen J."/>
        </authorList>
    </citation>
    <scope>NUCLEOTIDE SEQUENCE [LARGE SCALE GENOMIC DNA]</scope>
    <source>
        <strain evidence="1 2">SY8</strain>
    </source>
</reference>
<name>A0ABS3P5I4_9BACI</name>
<protein>
    <submittedName>
        <fullName evidence="1">Cell division protein SepF</fullName>
    </submittedName>
</protein>
<dbReference type="RefSeq" id="WP_208019468.1">
    <property type="nucleotide sequence ID" value="NZ_JAGDQJ010000048.1"/>
</dbReference>
<organism evidence="1 2">
    <name type="scientific">Bacillus arachidis</name>
    <dbReference type="NCBI Taxonomy" id="2819290"/>
    <lineage>
        <taxon>Bacteria</taxon>
        <taxon>Bacillati</taxon>
        <taxon>Bacillota</taxon>
        <taxon>Bacilli</taxon>
        <taxon>Bacillales</taxon>
        <taxon>Bacillaceae</taxon>
        <taxon>Bacillus</taxon>
    </lineage>
</organism>
<evidence type="ECO:0000313" key="2">
    <source>
        <dbReference type="Proteomes" id="UP000677611"/>
    </source>
</evidence>
<keyword evidence="2" id="KW-1185">Reference proteome</keyword>
<keyword evidence="1" id="KW-0131">Cell cycle</keyword>
<dbReference type="GO" id="GO:0051301">
    <property type="term" value="P:cell division"/>
    <property type="evidence" value="ECO:0007669"/>
    <property type="project" value="UniProtKB-KW"/>
</dbReference>
<dbReference type="EMBL" id="JAGDQJ010000048">
    <property type="protein sequence ID" value="MBO1628448.1"/>
    <property type="molecule type" value="Genomic_DNA"/>
</dbReference>
<sequence length="120" mass="14237">MPKQLTIFDVEPVVSFDSKKANVHRLNSKLRFTDVVVQIPRQAKAIDELKATTAPDNRYELFEEYAIGIWRYKRAEDKQFEWEEAEEMCKRARDNKEPISIRLHLSLEQPFIPKNVVQYL</sequence>